<evidence type="ECO:0000256" key="1">
    <source>
        <dbReference type="SAM" id="MobiDB-lite"/>
    </source>
</evidence>
<feature type="compositionally biased region" description="Basic and acidic residues" evidence="1">
    <location>
        <begin position="312"/>
        <end position="326"/>
    </location>
</feature>
<sequence length="343" mass="38069">MDIFQFNESETDVFIYIGSINRQGYSELSKRVLGIPIEQKKTKVLLCLSTFGGDPDAGYRIGRCLQHYYEGNVTLFAPSLCKSSGTLTAIAANNIIIGNEGELGPLDIQLRKTDEMGEQSSGLDIFKAINFLENRVMEQFSQYLPAIRFGSGVSTRLSADIAAKLVHSVIEPIANQIDPIKIGEHQRAIGIAQKYGELLNEMTKILKDNALSTLIAGYPSHGFVIDRKEAEKLFNNVYKPCDRLCTLLKDVLPYCADFNLLGGNPIVLKHIVQADSSEISDLEEQGEKNGNTEQFNEKSEDGNVDQYNSGTKYDECSTTDSRKEQTDSSGVKSSTKRKRTKRN</sequence>
<feature type="compositionally biased region" description="Basic residues" evidence="1">
    <location>
        <begin position="334"/>
        <end position="343"/>
    </location>
</feature>
<dbReference type="RefSeq" id="WP_197544054.1">
    <property type="nucleotide sequence ID" value="NZ_CP063120.1"/>
</dbReference>
<dbReference type="Proteomes" id="UP000595009">
    <property type="component" value="Chromosome"/>
</dbReference>
<dbReference type="InterPro" id="IPR029045">
    <property type="entry name" value="ClpP/crotonase-like_dom_sf"/>
</dbReference>
<feature type="region of interest" description="Disordered" evidence="1">
    <location>
        <begin position="280"/>
        <end position="343"/>
    </location>
</feature>
<dbReference type="PANTHER" id="PTHR35984">
    <property type="entry name" value="PERIPLASMIC SERINE PROTEASE"/>
    <property type="match status" value="1"/>
</dbReference>
<dbReference type="AlphaFoldDB" id="A0A7M1P0K5"/>
<protein>
    <submittedName>
        <fullName evidence="2">SppA protein</fullName>
    </submittedName>
</protein>
<dbReference type="EMBL" id="CP063120">
    <property type="protein sequence ID" value="QOR17984.1"/>
    <property type="molecule type" value="Genomic_DNA"/>
</dbReference>
<gene>
    <name evidence="2" type="ORF">INP94_03645</name>
</gene>
<dbReference type="GO" id="GO:0016020">
    <property type="term" value="C:membrane"/>
    <property type="evidence" value="ECO:0007669"/>
    <property type="project" value="InterPro"/>
</dbReference>
<name>A0A7M1P0K5_HAEPA</name>
<evidence type="ECO:0000313" key="3">
    <source>
        <dbReference type="Proteomes" id="UP000595009"/>
    </source>
</evidence>
<accession>A0A7M1P0K5</accession>
<dbReference type="Gene3D" id="3.90.226.10">
    <property type="entry name" value="2-enoyl-CoA Hydratase, Chain A, domain 1"/>
    <property type="match status" value="1"/>
</dbReference>
<evidence type="ECO:0000313" key="2">
    <source>
        <dbReference type="EMBL" id="QOR17984.1"/>
    </source>
</evidence>
<dbReference type="InterPro" id="IPR002825">
    <property type="entry name" value="Pept_S49_ser-pept_pro"/>
</dbReference>
<reference evidence="2 3" key="1">
    <citation type="submission" date="2020-10" db="EMBL/GenBank/DDBJ databases">
        <title>Genomic diversity and antimicrobial resistance of Haemophilus colonising the airways of young children with cystic fibrosis.</title>
        <authorList>
            <person name="Watts S.C."/>
            <person name="Judd L.M."/>
            <person name="Carzino R."/>
            <person name="Ranganathan S."/>
            <person name="Holt K.E."/>
        </authorList>
    </citation>
    <scope>NUCLEOTIDE SEQUENCE [LARGE SCALE GENOMIC DNA]</scope>
    <source>
        <strain evidence="2 3">M1C137_2</strain>
    </source>
</reference>
<organism evidence="2 3">
    <name type="scientific">Haemophilus parainfluenzae</name>
    <dbReference type="NCBI Taxonomy" id="729"/>
    <lineage>
        <taxon>Bacteria</taxon>
        <taxon>Pseudomonadati</taxon>
        <taxon>Pseudomonadota</taxon>
        <taxon>Gammaproteobacteria</taxon>
        <taxon>Pasteurellales</taxon>
        <taxon>Pasteurellaceae</taxon>
        <taxon>Haemophilus</taxon>
    </lineage>
</organism>
<dbReference type="SUPFAM" id="SSF52096">
    <property type="entry name" value="ClpP/crotonase"/>
    <property type="match status" value="1"/>
</dbReference>
<dbReference type="PANTHER" id="PTHR35984:SF1">
    <property type="entry name" value="PERIPLASMIC SERINE PROTEASE"/>
    <property type="match status" value="1"/>
</dbReference>
<proteinExistence type="predicted"/>